<dbReference type="SUPFAM" id="SSF53850">
    <property type="entry name" value="Periplasmic binding protein-like II"/>
    <property type="match status" value="1"/>
</dbReference>
<dbReference type="AlphaFoldDB" id="A0A7K1FQ56"/>
<keyword evidence="1" id="KW-0732">Signal</keyword>
<comment type="caution">
    <text evidence="3">The sequence shown here is derived from an EMBL/GenBank/DDBJ whole genome shotgun (WGS) entry which is preliminary data.</text>
</comment>
<dbReference type="PANTHER" id="PTHR30290:SF38">
    <property type="entry name" value="D,D-DIPEPTIDE-BINDING PERIPLASMIC PROTEIN DDPA-RELATED"/>
    <property type="match status" value="1"/>
</dbReference>
<evidence type="ECO:0000256" key="1">
    <source>
        <dbReference type="ARBA" id="ARBA00022729"/>
    </source>
</evidence>
<name>A0A7K1FQ56_9ACTN</name>
<gene>
    <name evidence="3" type="ORF">GIS00_20285</name>
</gene>
<sequence length="550" mass="58393">MSADEPHRVPARVSRRQALRFGALGVAGLGLAPWLVACGTDDSGSAATTGGTAGSGTAPTGGNMVVALNGMSDTAGFNQSLAYDGGSQFPSTLIFSRLTVMDYGPEFAIHPQLATSWEVSPDAKEYTFTLDPKAMWHDGKPVTSEDVKVTYEGIIANSGPAAGLLKVIKTIETPDAHTVKFLLSESNAALLYAISVYPRTSILPAHLYSGTDWKTNPANMAPVGSGPYKFAGYTPGQQILLEANPDYFGGTPSLSKVAFQFVPTEQTALAGLRSGQFQALAFPPSLTLVGGLQKEAGVAVEAPPGPWSCYLGFNQARTPIDDLQVRQAITTAIDRATITSRVTAGVATAATGPFVPSTPWAFDEKAAYPAFDVAAANALLDTAGHARGADGNRFSLSFLVSSNDFYNDVAQVLKSQLAEVGIVLEINLVDRPTFMAQAKELNHDVIIDALWIGPDPNEWAQQIGTGGAYNRTGYSNEEIDALFLEGVASSDEATRAESYFKIQEIVVEDLPYTNIFAAPYSFVHSAGWKGFFSQDGSISYRLDLTKVTKA</sequence>
<keyword evidence="4" id="KW-1185">Reference proteome</keyword>
<evidence type="ECO:0000313" key="3">
    <source>
        <dbReference type="EMBL" id="MTD16282.1"/>
    </source>
</evidence>
<dbReference type="InterPro" id="IPR006311">
    <property type="entry name" value="TAT_signal"/>
</dbReference>
<accession>A0A7K1FQ56</accession>
<dbReference type="InterPro" id="IPR000914">
    <property type="entry name" value="SBP_5_dom"/>
</dbReference>
<dbReference type="PIRSF" id="PIRSF002741">
    <property type="entry name" value="MppA"/>
    <property type="match status" value="1"/>
</dbReference>
<feature type="domain" description="Solute-binding protein family 5" evidence="2">
    <location>
        <begin position="109"/>
        <end position="461"/>
    </location>
</feature>
<dbReference type="InterPro" id="IPR039424">
    <property type="entry name" value="SBP_5"/>
</dbReference>
<dbReference type="Gene3D" id="3.10.105.10">
    <property type="entry name" value="Dipeptide-binding Protein, Domain 3"/>
    <property type="match status" value="1"/>
</dbReference>
<dbReference type="Proteomes" id="UP000460221">
    <property type="component" value="Unassembled WGS sequence"/>
</dbReference>
<dbReference type="RefSeq" id="WP_154770297.1">
    <property type="nucleotide sequence ID" value="NZ_WLYK01000009.1"/>
</dbReference>
<dbReference type="PANTHER" id="PTHR30290">
    <property type="entry name" value="PERIPLASMIC BINDING COMPONENT OF ABC TRANSPORTER"/>
    <property type="match status" value="1"/>
</dbReference>
<evidence type="ECO:0000259" key="2">
    <source>
        <dbReference type="Pfam" id="PF00496"/>
    </source>
</evidence>
<dbReference type="EMBL" id="WLYK01000009">
    <property type="protein sequence ID" value="MTD16282.1"/>
    <property type="molecule type" value="Genomic_DNA"/>
</dbReference>
<dbReference type="PROSITE" id="PS51318">
    <property type="entry name" value="TAT"/>
    <property type="match status" value="1"/>
</dbReference>
<dbReference type="InterPro" id="IPR030678">
    <property type="entry name" value="Peptide/Ni-bd"/>
</dbReference>
<organism evidence="3 4">
    <name type="scientific">Nakamurella alba</name>
    <dbReference type="NCBI Taxonomy" id="2665158"/>
    <lineage>
        <taxon>Bacteria</taxon>
        <taxon>Bacillati</taxon>
        <taxon>Actinomycetota</taxon>
        <taxon>Actinomycetes</taxon>
        <taxon>Nakamurellales</taxon>
        <taxon>Nakamurellaceae</taxon>
        <taxon>Nakamurella</taxon>
    </lineage>
</organism>
<proteinExistence type="predicted"/>
<reference evidence="3 4" key="1">
    <citation type="submission" date="2019-11" db="EMBL/GenBank/DDBJ databases">
        <authorList>
            <person name="Jiang L.-Q."/>
        </authorList>
    </citation>
    <scope>NUCLEOTIDE SEQUENCE [LARGE SCALE GENOMIC DNA]</scope>
    <source>
        <strain evidence="3 4">YIM 132087</strain>
    </source>
</reference>
<protein>
    <recommendedName>
        <fullName evidence="2">Solute-binding protein family 5 domain-containing protein</fullName>
    </recommendedName>
</protein>
<dbReference type="Gene3D" id="3.40.190.10">
    <property type="entry name" value="Periplasmic binding protein-like II"/>
    <property type="match status" value="1"/>
</dbReference>
<dbReference type="Pfam" id="PF00496">
    <property type="entry name" value="SBP_bac_5"/>
    <property type="match status" value="1"/>
</dbReference>
<evidence type="ECO:0000313" key="4">
    <source>
        <dbReference type="Proteomes" id="UP000460221"/>
    </source>
</evidence>
<dbReference type="GO" id="GO:0042597">
    <property type="term" value="C:periplasmic space"/>
    <property type="evidence" value="ECO:0007669"/>
    <property type="project" value="UniProtKB-ARBA"/>
</dbReference>
<dbReference type="GO" id="GO:0015833">
    <property type="term" value="P:peptide transport"/>
    <property type="evidence" value="ECO:0007669"/>
    <property type="project" value="TreeGrafter"/>
</dbReference>
<dbReference type="GO" id="GO:0043190">
    <property type="term" value="C:ATP-binding cassette (ABC) transporter complex"/>
    <property type="evidence" value="ECO:0007669"/>
    <property type="project" value="InterPro"/>
</dbReference>
<dbReference type="GO" id="GO:1904680">
    <property type="term" value="F:peptide transmembrane transporter activity"/>
    <property type="evidence" value="ECO:0007669"/>
    <property type="project" value="TreeGrafter"/>
</dbReference>